<evidence type="ECO:0000256" key="3">
    <source>
        <dbReference type="ARBA" id="ARBA00022676"/>
    </source>
</evidence>
<comment type="caution">
    <text evidence="11">The sequence shown here is derived from an EMBL/GenBank/DDBJ whole genome shotgun (WGS) entry which is preliminary data.</text>
</comment>
<feature type="domain" description="Glycosyltransferase RgtA/B/C/D-like" evidence="10">
    <location>
        <begin position="116"/>
        <end position="243"/>
    </location>
</feature>
<evidence type="ECO:0000256" key="9">
    <source>
        <dbReference type="SAM" id="Phobius"/>
    </source>
</evidence>
<feature type="transmembrane region" description="Helical" evidence="9">
    <location>
        <begin position="180"/>
        <end position="201"/>
    </location>
</feature>
<accession>A0ABM8QI30</accession>
<sequence>MSIASSVPSPPDDGHEVLSQQLDSGNAGSVPAAGFVIERLNSASWVVDATIAGVVFLLVFGSGLIHIESFPPLWFDEGWTVCVARTWVELGHYGCLFKGEPAPPSLAAHFPVVASVAAGFALFGVGVWQTRLVGLLFTFGAFLLLYAVTRRLYGRSIAMAAVALLILVPLKWSIHPLYIGRQVLGEMPLLCFLLAGFLCVLKSRNRPLWQVAAVGCWALAWMTKTQVAPFLVASLVGTMLFMGLRGDWSIVGRLAVALIGAWGGCRLLIAGKDWLLAGHIMPHPPVDGMTEAIALVFVPSIRLETMQYLFACWPEYPLGLAYAAWRLRRASGSVGKVSVEQTVHIMLVLLAGSWLAWFAFLCAGEPRYALPGLFLAAPFTAALLCDLTDGFNVSFLARSLTGLLRNRRLTSQGIKAVVVVLLLAVMGWVALQERYAFRAREDNRDLFAVTHYLNTTTPPTAVIETYDSELFLFLHRAYTYAPPRILVEIIRREQGQAQAVTYDPLKSEPDYLVVGEYGRWAGFYKPLIAQHRVRLVTTIGRYQIYEPVRS</sequence>
<evidence type="ECO:0000256" key="8">
    <source>
        <dbReference type="SAM" id="MobiDB-lite"/>
    </source>
</evidence>
<evidence type="ECO:0000256" key="4">
    <source>
        <dbReference type="ARBA" id="ARBA00022679"/>
    </source>
</evidence>
<dbReference type="Pfam" id="PF13231">
    <property type="entry name" value="PMT_2"/>
    <property type="match status" value="1"/>
</dbReference>
<keyword evidence="6 9" id="KW-1133">Transmembrane helix</keyword>
<dbReference type="RefSeq" id="WP_213040442.1">
    <property type="nucleotide sequence ID" value="NZ_CAJNBJ010000001.1"/>
</dbReference>
<feature type="region of interest" description="Disordered" evidence="8">
    <location>
        <begin position="1"/>
        <end position="25"/>
    </location>
</feature>
<reference evidence="11 12" key="1">
    <citation type="submission" date="2021-02" db="EMBL/GenBank/DDBJ databases">
        <authorList>
            <person name="Han P."/>
        </authorList>
    </citation>
    <scope>NUCLEOTIDE SEQUENCE [LARGE SCALE GENOMIC DNA]</scope>
    <source>
        <strain evidence="11">Candidatus Nitrospira sp. ZN2</strain>
    </source>
</reference>
<dbReference type="InterPro" id="IPR050297">
    <property type="entry name" value="LipidA_mod_glycosyltrf_83"/>
</dbReference>
<keyword evidence="3" id="KW-0328">Glycosyltransferase</keyword>
<keyword evidence="5 9" id="KW-0812">Transmembrane</keyword>
<feature type="transmembrane region" description="Helical" evidence="9">
    <location>
        <begin position="45"/>
        <end position="65"/>
    </location>
</feature>
<name>A0ABM8QI30_9BACT</name>
<dbReference type="EMBL" id="CAJNBJ010000001">
    <property type="protein sequence ID" value="CAE6698222.1"/>
    <property type="molecule type" value="Genomic_DNA"/>
</dbReference>
<gene>
    <name evidence="11" type="ORF">NSPZN2_10575</name>
</gene>
<keyword evidence="4" id="KW-0808">Transferase</keyword>
<keyword evidence="12" id="KW-1185">Reference proteome</keyword>
<evidence type="ECO:0000256" key="2">
    <source>
        <dbReference type="ARBA" id="ARBA00022475"/>
    </source>
</evidence>
<dbReference type="InterPro" id="IPR038731">
    <property type="entry name" value="RgtA/B/C-like"/>
</dbReference>
<feature type="transmembrane region" description="Helical" evidence="9">
    <location>
        <begin position="345"/>
        <end position="363"/>
    </location>
</feature>
<feature type="transmembrane region" description="Helical" evidence="9">
    <location>
        <begin position="156"/>
        <end position="174"/>
    </location>
</feature>
<feature type="transmembrane region" description="Helical" evidence="9">
    <location>
        <begin position="132"/>
        <end position="149"/>
    </location>
</feature>
<evidence type="ECO:0000313" key="12">
    <source>
        <dbReference type="Proteomes" id="UP000675880"/>
    </source>
</evidence>
<evidence type="ECO:0000256" key="6">
    <source>
        <dbReference type="ARBA" id="ARBA00022989"/>
    </source>
</evidence>
<evidence type="ECO:0000256" key="7">
    <source>
        <dbReference type="ARBA" id="ARBA00023136"/>
    </source>
</evidence>
<evidence type="ECO:0000259" key="10">
    <source>
        <dbReference type="Pfam" id="PF13231"/>
    </source>
</evidence>
<proteinExistence type="predicted"/>
<keyword evidence="7 9" id="KW-0472">Membrane</keyword>
<evidence type="ECO:0000313" key="11">
    <source>
        <dbReference type="EMBL" id="CAE6698222.1"/>
    </source>
</evidence>
<dbReference type="PANTHER" id="PTHR33908:SF11">
    <property type="entry name" value="MEMBRANE PROTEIN"/>
    <property type="match status" value="1"/>
</dbReference>
<dbReference type="PANTHER" id="PTHR33908">
    <property type="entry name" value="MANNOSYLTRANSFERASE YKCB-RELATED"/>
    <property type="match status" value="1"/>
</dbReference>
<dbReference type="Proteomes" id="UP000675880">
    <property type="component" value="Unassembled WGS sequence"/>
</dbReference>
<keyword evidence="2" id="KW-1003">Cell membrane</keyword>
<comment type="subcellular location">
    <subcellularLocation>
        <location evidence="1">Cell membrane</location>
        <topology evidence="1">Multi-pass membrane protein</topology>
    </subcellularLocation>
</comment>
<feature type="transmembrane region" description="Helical" evidence="9">
    <location>
        <begin position="413"/>
        <end position="431"/>
    </location>
</feature>
<evidence type="ECO:0000256" key="5">
    <source>
        <dbReference type="ARBA" id="ARBA00022692"/>
    </source>
</evidence>
<protein>
    <submittedName>
        <fullName evidence="11">PMT_2 domain-containing protein</fullName>
    </submittedName>
</protein>
<evidence type="ECO:0000256" key="1">
    <source>
        <dbReference type="ARBA" id="ARBA00004651"/>
    </source>
</evidence>
<feature type="transmembrane region" description="Helical" evidence="9">
    <location>
        <begin position="250"/>
        <end position="269"/>
    </location>
</feature>
<feature type="transmembrane region" description="Helical" evidence="9">
    <location>
        <begin position="370"/>
        <end position="393"/>
    </location>
</feature>
<organism evidence="11 12">
    <name type="scientific">Nitrospira defluvii</name>
    <dbReference type="NCBI Taxonomy" id="330214"/>
    <lineage>
        <taxon>Bacteria</taxon>
        <taxon>Pseudomonadati</taxon>
        <taxon>Nitrospirota</taxon>
        <taxon>Nitrospiria</taxon>
        <taxon>Nitrospirales</taxon>
        <taxon>Nitrospiraceae</taxon>
        <taxon>Nitrospira</taxon>
    </lineage>
</organism>